<dbReference type="Proteomes" id="UP000663452">
    <property type="component" value="Chromosome"/>
</dbReference>
<organism evidence="1 2">
    <name type="scientific">Paenibacillus tianjinensis</name>
    <dbReference type="NCBI Taxonomy" id="2810347"/>
    <lineage>
        <taxon>Bacteria</taxon>
        <taxon>Bacillati</taxon>
        <taxon>Bacillota</taxon>
        <taxon>Bacilli</taxon>
        <taxon>Bacillales</taxon>
        <taxon>Paenibacillaceae</taxon>
        <taxon>Paenibacillus</taxon>
    </lineage>
</organism>
<protein>
    <submittedName>
        <fullName evidence="1">Uncharacterized protein</fullName>
    </submittedName>
</protein>
<proteinExistence type="predicted"/>
<keyword evidence="2" id="KW-1185">Reference proteome</keyword>
<dbReference type="RefSeq" id="WP_206100369.1">
    <property type="nucleotide sequence ID" value="NZ_CP070969.1"/>
</dbReference>
<reference evidence="1 2" key="1">
    <citation type="submission" date="2021-02" db="EMBL/GenBank/DDBJ databases">
        <title>Paenibacillus tianjinensis sp. nov.</title>
        <authorList>
            <person name="Liu H."/>
        </authorList>
    </citation>
    <scope>NUCLEOTIDE SEQUENCE [LARGE SCALE GENOMIC DNA]</scope>
    <source>
        <strain evidence="1 2">TB2019</strain>
    </source>
</reference>
<accession>A0ABX7L493</accession>
<sequence length="51" mass="6355">MNWRTATHQELYTVLQDKYARRWEREAAETEILRRCKPKFGRVQYKIKERA</sequence>
<dbReference type="EMBL" id="CP070969">
    <property type="protein sequence ID" value="QSF42680.1"/>
    <property type="molecule type" value="Genomic_DNA"/>
</dbReference>
<name>A0ABX7L493_9BACL</name>
<gene>
    <name evidence="1" type="ORF">JRJ22_15300</name>
</gene>
<evidence type="ECO:0000313" key="2">
    <source>
        <dbReference type="Proteomes" id="UP000663452"/>
    </source>
</evidence>
<evidence type="ECO:0000313" key="1">
    <source>
        <dbReference type="EMBL" id="QSF42680.1"/>
    </source>
</evidence>